<dbReference type="AlphaFoldDB" id="A0A8J7FJ85"/>
<gene>
    <name evidence="1" type="ORF">INR99_05770</name>
</gene>
<evidence type="ECO:0000313" key="1">
    <source>
        <dbReference type="EMBL" id="MBE9608852.1"/>
    </source>
</evidence>
<reference evidence="1 2" key="1">
    <citation type="submission" date="2020-10" db="EMBL/GenBank/DDBJ databases">
        <title>The genome sequence of Chitinilyticum litopenaei 4Y14.</title>
        <authorList>
            <person name="Liu Y."/>
        </authorList>
    </citation>
    <scope>NUCLEOTIDE SEQUENCE [LARGE SCALE GENOMIC DNA]</scope>
    <source>
        <strain evidence="1 2">4Y14</strain>
    </source>
</reference>
<accession>A0A8J7FJ85</accession>
<name>A0A8J7FJ85_9NEIS</name>
<dbReference type="InterPro" id="IPR021317">
    <property type="entry name" value="DUF2917"/>
</dbReference>
<dbReference type="Pfam" id="PF11142">
    <property type="entry name" value="DUF2917"/>
    <property type="match status" value="1"/>
</dbReference>
<keyword evidence="2" id="KW-1185">Reference proteome</keyword>
<sequence>MSGSHLLQDHLLTLENVQGCRIECHEGQLWLTAGSGDIILQKNESWLIEGESPVVIQSMANSQYTLHTRYAEQLALLRHFASIMREMLQQVRLPFGLRRPAH</sequence>
<dbReference type="Proteomes" id="UP000604481">
    <property type="component" value="Unassembled WGS sequence"/>
</dbReference>
<organism evidence="1 2">
    <name type="scientific">Chitinilyticum piscinae</name>
    <dbReference type="NCBI Taxonomy" id="2866724"/>
    <lineage>
        <taxon>Bacteria</taxon>
        <taxon>Pseudomonadati</taxon>
        <taxon>Pseudomonadota</taxon>
        <taxon>Betaproteobacteria</taxon>
        <taxon>Neisseriales</taxon>
        <taxon>Chitinibacteraceae</taxon>
        <taxon>Chitinilyticum</taxon>
    </lineage>
</organism>
<comment type="caution">
    <text evidence="1">The sequence shown here is derived from an EMBL/GenBank/DDBJ whole genome shotgun (WGS) entry which is preliminary data.</text>
</comment>
<protein>
    <submittedName>
        <fullName evidence="1">DUF2917 domain-containing protein</fullName>
    </submittedName>
</protein>
<dbReference type="EMBL" id="JADFUA010000002">
    <property type="protein sequence ID" value="MBE9608852.1"/>
    <property type="molecule type" value="Genomic_DNA"/>
</dbReference>
<evidence type="ECO:0000313" key="2">
    <source>
        <dbReference type="Proteomes" id="UP000604481"/>
    </source>
</evidence>
<proteinExistence type="predicted"/>
<dbReference type="RefSeq" id="WP_194115370.1">
    <property type="nucleotide sequence ID" value="NZ_JADFUA010000002.1"/>
</dbReference>